<sequence length="167" mass="19141">MDIDKSQHESFQKQGDTAFVSQGVLGKESRLFFFKNKMVLSTKDYVIIFCLAVLALIAVAATTYMNPLDFFHVISNEQLQAIIQQKPQGTFLENLKKLSQGQFLSNGMDMIEMWRAAGWNGVWAFLCLLPEVILGYFIVFFPSILFLHITLKRDLKQLIQQLEKSPE</sequence>
<feature type="transmembrane region" description="Helical" evidence="1">
    <location>
        <begin position="45"/>
        <end position="65"/>
    </location>
</feature>
<gene>
    <name evidence="2" type="ORF">ME1_00544</name>
</gene>
<keyword evidence="1" id="KW-0812">Transmembrane</keyword>
<dbReference type="STRING" id="1094562.ME1_00544"/>
<evidence type="ECO:0000313" key="3">
    <source>
        <dbReference type="Proteomes" id="UP000002304"/>
    </source>
</evidence>
<dbReference type="PATRIC" id="fig|1094562.3.peg.599"/>
<evidence type="ECO:0000256" key="1">
    <source>
        <dbReference type="SAM" id="Phobius"/>
    </source>
</evidence>
<comment type="caution">
    <text evidence="2">The sequence shown here is derived from an EMBL/GenBank/DDBJ whole genome shotgun (WGS) entry which is preliminary data.</text>
</comment>
<feature type="transmembrane region" description="Helical" evidence="1">
    <location>
        <begin position="122"/>
        <end position="147"/>
    </location>
</feature>
<protein>
    <submittedName>
        <fullName evidence="2">Uncharacterized protein</fullName>
    </submittedName>
</protein>
<dbReference type="EMBL" id="AILZ01000011">
    <property type="protein sequence ID" value="EJF88544.1"/>
    <property type="molecule type" value="Genomic_DNA"/>
</dbReference>
<dbReference type="HOGENOM" id="CLU_134251_0_0_5"/>
<keyword evidence="1" id="KW-0472">Membrane</keyword>
<dbReference type="Proteomes" id="UP000002304">
    <property type="component" value="Unassembled WGS sequence"/>
</dbReference>
<accession>J0QZA3</accession>
<proteinExistence type="predicted"/>
<evidence type="ECO:0000313" key="2">
    <source>
        <dbReference type="EMBL" id="EJF88544.1"/>
    </source>
</evidence>
<reference evidence="2 3" key="1">
    <citation type="submission" date="2012-03" db="EMBL/GenBank/DDBJ databases">
        <title>The Genome Sequence of Bartonella vinsonii subsp. arupensis OK-94-513.</title>
        <authorList>
            <consortium name="The Broad Institute Genome Sequencing Platform"/>
            <consortium name="The Broad Institute Genome Sequencing Center for Infectious Disease"/>
            <person name="Feldgarden M."/>
            <person name="Kirby J."/>
            <person name="Kosoy M."/>
            <person name="Birtles R."/>
            <person name="Probert W.S."/>
            <person name="Chiaraviglio L."/>
            <person name="Young S.K."/>
            <person name="Zeng Q."/>
            <person name="Gargeya S."/>
            <person name="Fitzgerald M."/>
            <person name="Haas B."/>
            <person name="Abouelleil A."/>
            <person name="Alvarado L."/>
            <person name="Arachchi H.M."/>
            <person name="Berlin A."/>
            <person name="Chapman S.B."/>
            <person name="Gearin G."/>
            <person name="Goldberg J."/>
            <person name="Griggs A."/>
            <person name="Gujja S."/>
            <person name="Hansen M."/>
            <person name="Heiman D."/>
            <person name="Howarth C."/>
            <person name="Larimer J."/>
            <person name="Lui A."/>
            <person name="MacDonald P.J.P."/>
            <person name="McCowen C."/>
            <person name="Montmayeur A."/>
            <person name="Murphy C."/>
            <person name="Neiman D."/>
            <person name="Pearson M."/>
            <person name="Priest M."/>
            <person name="Roberts A."/>
            <person name="Saif S."/>
            <person name="Shea T."/>
            <person name="Sisk P."/>
            <person name="Stolte C."/>
            <person name="Sykes S."/>
            <person name="Wortman J."/>
            <person name="Nusbaum C."/>
            <person name="Birren B."/>
        </authorList>
    </citation>
    <scope>NUCLEOTIDE SEQUENCE [LARGE SCALE GENOMIC DNA]</scope>
    <source>
        <strain evidence="2 3">OK-94-513</strain>
    </source>
</reference>
<keyword evidence="1" id="KW-1133">Transmembrane helix</keyword>
<organism evidence="2 3">
    <name type="scientific">Bartonella vinsonii subsp. arupensis OK-94-513</name>
    <dbReference type="NCBI Taxonomy" id="1094562"/>
    <lineage>
        <taxon>Bacteria</taxon>
        <taxon>Pseudomonadati</taxon>
        <taxon>Pseudomonadota</taxon>
        <taxon>Alphaproteobacteria</taxon>
        <taxon>Hyphomicrobiales</taxon>
        <taxon>Bartonellaceae</taxon>
        <taxon>Bartonella</taxon>
    </lineage>
</organism>
<dbReference type="AlphaFoldDB" id="J0QZA3"/>
<name>J0QZA3_BARVI</name>